<evidence type="ECO:0000259" key="8">
    <source>
        <dbReference type="PROSITE" id="PS50837"/>
    </source>
</evidence>
<dbReference type="FunFam" id="3.80.10.10:FF:001632">
    <property type="entry name" value="Uncharacterized protein"/>
    <property type="match status" value="1"/>
</dbReference>
<dbReference type="PANTHER" id="PTHR24106">
    <property type="entry name" value="NACHT, LRR AND CARD DOMAINS-CONTAINING"/>
    <property type="match status" value="1"/>
</dbReference>
<evidence type="ECO:0000256" key="5">
    <source>
        <dbReference type="ARBA" id="ARBA00022741"/>
    </source>
</evidence>
<keyword evidence="4" id="KW-0677">Repeat</keyword>
<dbReference type="InterPro" id="IPR029495">
    <property type="entry name" value="NACHT-assoc"/>
</dbReference>
<dbReference type="InterPro" id="IPR051261">
    <property type="entry name" value="NLR"/>
</dbReference>
<dbReference type="InterPro" id="IPR043136">
    <property type="entry name" value="B30.2/SPRY_sf"/>
</dbReference>
<evidence type="ECO:0000256" key="6">
    <source>
        <dbReference type="ARBA" id="ARBA00022840"/>
    </source>
</evidence>
<dbReference type="InterPro" id="IPR001611">
    <property type="entry name" value="Leu-rich_rpt"/>
</dbReference>
<dbReference type="InterPro" id="IPR041267">
    <property type="entry name" value="NLRP_HD2"/>
</dbReference>
<keyword evidence="3" id="KW-0433">Leucine-rich repeat</keyword>
<keyword evidence="2" id="KW-0963">Cytoplasm</keyword>
<dbReference type="InterPro" id="IPR003879">
    <property type="entry name" value="Butyrophylin_SPRY"/>
</dbReference>
<evidence type="ECO:0000256" key="4">
    <source>
        <dbReference type="ARBA" id="ARBA00022737"/>
    </source>
</evidence>
<dbReference type="PROSITE" id="PS51450">
    <property type="entry name" value="LRR"/>
    <property type="match status" value="1"/>
</dbReference>
<dbReference type="InterPro" id="IPR001870">
    <property type="entry name" value="B30.2/SPRY"/>
</dbReference>
<evidence type="ECO:0000313" key="9">
    <source>
        <dbReference type="Ensembl" id="ENSSORP00005032705.1"/>
    </source>
</evidence>
<comment type="subcellular location">
    <subcellularLocation>
        <location evidence="1">Cytoplasm</location>
    </subcellularLocation>
</comment>
<dbReference type="PROSITE" id="PS50188">
    <property type="entry name" value="B302_SPRY"/>
    <property type="match status" value="1"/>
</dbReference>
<keyword evidence="10" id="KW-1185">Reference proteome</keyword>
<dbReference type="Pfam" id="PF00622">
    <property type="entry name" value="SPRY"/>
    <property type="match status" value="1"/>
</dbReference>
<dbReference type="Ensembl" id="ENSSORT00005033603.1">
    <property type="protein sequence ID" value="ENSSORP00005032705.1"/>
    <property type="gene ID" value="ENSSORG00005015526.1"/>
</dbReference>
<dbReference type="Gene3D" id="2.60.120.920">
    <property type="match status" value="1"/>
</dbReference>
<keyword evidence="6" id="KW-0067">ATP-binding</keyword>
<dbReference type="FunFam" id="3.40.50.300:FF:001524">
    <property type="entry name" value="Si:dkey-126g1.7"/>
    <property type="match status" value="1"/>
</dbReference>
<evidence type="ECO:0000256" key="1">
    <source>
        <dbReference type="ARBA" id="ARBA00004496"/>
    </source>
</evidence>
<reference evidence="9" key="3">
    <citation type="submission" date="2025-09" db="UniProtKB">
        <authorList>
            <consortium name="Ensembl"/>
        </authorList>
    </citation>
    <scope>IDENTIFICATION</scope>
</reference>
<dbReference type="InterPro" id="IPR041075">
    <property type="entry name" value="NOD1/2_WH"/>
</dbReference>
<dbReference type="SUPFAM" id="SSF52540">
    <property type="entry name" value="P-loop containing nucleoside triphosphate hydrolases"/>
    <property type="match status" value="1"/>
</dbReference>
<gene>
    <name evidence="9" type="primary">LOC115410452</name>
</gene>
<evidence type="ECO:0008006" key="11">
    <source>
        <dbReference type="Google" id="ProtNLM"/>
    </source>
</evidence>
<dbReference type="PRINTS" id="PR01407">
    <property type="entry name" value="BUTYPHLNCDUF"/>
</dbReference>
<reference evidence="9" key="2">
    <citation type="submission" date="2025-08" db="UniProtKB">
        <authorList>
            <consortium name="Ensembl"/>
        </authorList>
    </citation>
    <scope>IDENTIFICATION</scope>
</reference>
<dbReference type="InterPro" id="IPR003877">
    <property type="entry name" value="SPRY_dom"/>
</dbReference>
<dbReference type="InParanoid" id="A0A673ASQ4"/>
<sequence>MGNCTIQGKLVYQYDVVNRRPRDHKLKASLKRKFHFVPEGMTTEENQIPLNSIYTELFITEGRGGEVCQEHEMRQIEKFTMTRVAQEKSIDCNCLFDPLPGQGHQIRRVITTGVAGIGKTVSVNKFTLDWADDWANKNLQFVFPLSFRELNLMSKQTFSLEQLLHVFFPEVKDLDILTNDKHNILFILDGLDESRPPLNLDSEILSDVTKPSKIDVLLVNLFKRKLVPWALVWVTSRPVASIQILLECFDLFTEVRGFNDAQKDEYFRRKIRNETVANRIITHVKSCRSLHIMCHIPVFCRMTANALNKNLSLTDMINAPNTLTEMYLRFLAFSVETMKKRLPKTIDSHVDFIRENLMSLGKLAFNELEKGNLVFYKRDLKANGIDVSQASLFSFYTQIFKEEPTVCGEKTFCFVHLSVHEFFAALYVFLSFHNDNKNVLLKKSSASRFPMRDKSEFILYREAVKKALQYENGHFDMFLRFLLGLSLETNKILLKHLMTSDRTKPKTRQEIIKYIKEKIRASPSPDRCLNLFHCLNELHDHSLMEEIQNFFSSGGLNRAELSPAQWAILSYVLLTSEEKLDVFELSKYTRSEKGLHGLLDVVKAARVANLNACKLTVNCCEKLSSVISSSQIQELDLSNNNLRDEGLILLCGGLMNSKLETLRLRSCNLTEKSCDALSSVVKSVSGLLKELDLTDNDFEDVGVKKLCVGLGSPHCKLEILNLSMCRVTEEGCTFLVSALNSCSLRQLDLSYNHPGDDGLKLLKTMERDPQCKLEKLCAEQCGESRVQPGLRKCKSKGYLFSIKATFRDVFKGNRPPKRTSDQDRADFQTQVSCSQGMASMGVAYRRTSTKGEGGDIRTGQNDSFWGLNCTKGKYQVQHKGTSTPIEDQEPSHKVGVFLDWSAGTCSFYSVSCGDRSHIRTLNIAFTEPVYPEFHLAWKNSSVYLN</sequence>
<evidence type="ECO:0000256" key="3">
    <source>
        <dbReference type="ARBA" id="ARBA00022614"/>
    </source>
</evidence>
<dbReference type="GO" id="GO:0005737">
    <property type="term" value="C:cytoplasm"/>
    <property type="evidence" value="ECO:0007669"/>
    <property type="project" value="UniProtKB-SubCell"/>
</dbReference>
<reference evidence="9" key="1">
    <citation type="submission" date="2019-06" db="EMBL/GenBank/DDBJ databases">
        <authorList>
            <consortium name="Wellcome Sanger Institute Data Sharing"/>
        </authorList>
    </citation>
    <scope>NUCLEOTIDE SEQUENCE [LARGE SCALE GENOMIC DNA]</scope>
</reference>
<dbReference type="InterPro" id="IPR007111">
    <property type="entry name" value="NACHT_NTPase"/>
</dbReference>
<dbReference type="SUPFAM" id="SSF52047">
    <property type="entry name" value="RNI-like"/>
    <property type="match status" value="1"/>
</dbReference>
<accession>A0A673ASQ4</accession>
<dbReference type="Gene3D" id="3.80.10.10">
    <property type="entry name" value="Ribonuclease Inhibitor"/>
    <property type="match status" value="1"/>
</dbReference>
<proteinExistence type="predicted"/>
<evidence type="ECO:0000313" key="10">
    <source>
        <dbReference type="Proteomes" id="UP000472271"/>
    </source>
</evidence>
<dbReference type="SMART" id="SM01288">
    <property type="entry name" value="FISNA"/>
    <property type="match status" value="1"/>
</dbReference>
<dbReference type="InterPro" id="IPR027417">
    <property type="entry name" value="P-loop_NTPase"/>
</dbReference>
<keyword evidence="5" id="KW-0547">Nucleotide-binding</keyword>
<dbReference type="SMART" id="SM00368">
    <property type="entry name" value="LRR_RI"/>
    <property type="match status" value="5"/>
</dbReference>
<dbReference type="AlphaFoldDB" id="A0A673ASQ4"/>
<dbReference type="SUPFAM" id="SSF49899">
    <property type="entry name" value="Concanavalin A-like lectins/glucanases"/>
    <property type="match status" value="1"/>
</dbReference>
<evidence type="ECO:0000259" key="7">
    <source>
        <dbReference type="PROSITE" id="PS50188"/>
    </source>
</evidence>
<name>A0A673ASQ4_9TELE</name>
<dbReference type="Pfam" id="PF14484">
    <property type="entry name" value="FISNA"/>
    <property type="match status" value="1"/>
</dbReference>
<dbReference type="InterPro" id="IPR013320">
    <property type="entry name" value="ConA-like_dom_sf"/>
</dbReference>
<dbReference type="Pfam" id="PF17776">
    <property type="entry name" value="NLRC4_HD2"/>
    <property type="match status" value="1"/>
</dbReference>
<organism evidence="9 10">
    <name type="scientific">Sphaeramia orbicularis</name>
    <name type="common">orbiculate cardinalfish</name>
    <dbReference type="NCBI Taxonomy" id="375764"/>
    <lineage>
        <taxon>Eukaryota</taxon>
        <taxon>Metazoa</taxon>
        <taxon>Chordata</taxon>
        <taxon>Craniata</taxon>
        <taxon>Vertebrata</taxon>
        <taxon>Euteleostomi</taxon>
        <taxon>Actinopterygii</taxon>
        <taxon>Neopterygii</taxon>
        <taxon>Teleostei</taxon>
        <taxon>Neoteleostei</taxon>
        <taxon>Acanthomorphata</taxon>
        <taxon>Gobiaria</taxon>
        <taxon>Kurtiformes</taxon>
        <taxon>Apogonoidei</taxon>
        <taxon>Apogonidae</taxon>
        <taxon>Apogoninae</taxon>
        <taxon>Sphaeramia</taxon>
    </lineage>
</organism>
<dbReference type="GO" id="GO:0005524">
    <property type="term" value="F:ATP binding"/>
    <property type="evidence" value="ECO:0007669"/>
    <property type="project" value="UniProtKB-KW"/>
</dbReference>
<dbReference type="PROSITE" id="PS50837">
    <property type="entry name" value="NACHT"/>
    <property type="match status" value="1"/>
</dbReference>
<dbReference type="Proteomes" id="UP000472271">
    <property type="component" value="Chromosome 19"/>
</dbReference>
<protein>
    <recommendedName>
        <fullName evidence="11">B30.2/SPRY domain-containing protein</fullName>
    </recommendedName>
</protein>
<dbReference type="InterPro" id="IPR032675">
    <property type="entry name" value="LRR_dom_sf"/>
</dbReference>
<dbReference type="Pfam" id="PF13516">
    <property type="entry name" value="LRR_6"/>
    <property type="match status" value="4"/>
</dbReference>
<feature type="domain" description="NACHT" evidence="8">
    <location>
        <begin position="107"/>
        <end position="238"/>
    </location>
</feature>
<feature type="domain" description="B30.2/SPRY" evidence="7">
    <location>
        <begin position="745"/>
        <end position="945"/>
    </location>
</feature>
<dbReference type="Pfam" id="PF05729">
    <property type="entry name" value="NACHT"/>
    <property type="match status" value="1"/>
</dbReference>
<dbReference type="Pfam" id="PF17779">
    <property type="entry name" value="WHD_NOD2"/>
    <property type="match status" value="1"/>
</dbReference>
<evidence type="ECO:0000256" key="2">
    <source>
        <dbReference type="ARBA" id="ARBA00022490"/>
    </source>
</evidence>
<dbReference type="Gene3D" id="3.40.50.300">
    <property type="entry name" value="P-loop containing nucleotide triphosphate hydrolases"/>
    <property type="match status" value="1"/>
</dbReference>